<dbReference type="eggNOG" id="COG1377">
    <property type="taxonomic scope" value="Bacteria"/>
</dbReference>
<comment type="subcellular location">
    <subcellularLocation>
        <location evidence="1">Cell membrane</location>
        <topology evidence="1">Multi-pass membrane protein</topology>
    </subcellularLocation>
</comment>
<dbReference type="PANTHER" id="PTHR30531">
    <property type="entry name" value="FLAGELLAR BIOSYNTHETIC PROTEIN FLHB"/>
    <property type="match status" value="1"/>
</dbReference>
<keyword evidence="14" id="KW-0282">Flagellum</keyword>
<evidence type="ECO:0000256" key="12">
    <source>
        <dbReference type="ARBA" id="ARBA00025078"/>
    </source>
</evidence>
<evidence type="ECO:0000256" key="8">
    <source>
        <dbReference type="ARBA" id="ARBA00022927"/>
    </source>
</evidence>
<dbReference type="Gene3D" id="6.10.250.2080">
    <property type="match status" value="1"/>
</dbReference>
<dbReference type="PATRIC" id="fig|391937.3.peg.2921"/>
<dbReference type="PRINTS" id="PR00950">
    <property type="entry name" value="TYPE3IMSPROT"/>
</dbReference>
<dbReference type="GO" id="GO:0005886">
    <property type="term" value="C:plasma membrane"/>
    <property type="evidence" value="ECO:0007669"/>
    <property type="project" value="UniProtKB-SubCell"/>
</dbReference>
<keyword evidence="8 13" id="KW-0653">Protein transport</keyword>
<evidence type="ECO:0000256" key="11">
    <source>
        <dbReference type="ARBA" id="ARBA00023225"/>
    </source>
</evidence>
<dbReference type="InterPro" id="IPR006135">
    <property type="entry name" value="T3SS_substrate_exporter"/>
</dbReference>
<gene>
    <name evidence="13 14" type="primary">flhB</name>
    <name evidence="14" type="ORF">NA2_14227</name>
</gene>
<dbReference type="GO" id="GO:0009306">
    <property type="term" value="P:protein secretion"/>
    <property type="evidence" value="ECO:0007669"/>
    <property type="project" value="InterPro"/>
</dbReference>
<dbReference type="FunFam" id="3.40.1690.10:FF:000001">
    <property type="entry name" value="Flagellar biosynthetic protein FlhB"/>
    <property type="match status" value="1"/>
</dbReference>
<keyword evidence="11 13" id="KW-1006">Bacterial flagellum protein export</keyword>
<feature type="transmembrane region" description="Helical" evidence="13">
    <location>
        <begin position="191"/>
        <end position="213"/>
    </location>
</feature>
<evidence type="ECO:0000256" key="7">
    <source>
        <dbReference type="ARBA" id="ARBA00022795"/>
    </source>
</evidence>
<proteinExistence type="inferred from homology"/>
<dbReference type="EMBL" id="AMRM01000016">
    <property type="protein sequence ID" value="EKF18076.1"/>
    <property type="molecule type" value="Genomic_DNA"/>
</dbReference>
<organism evidence="14 15">
    <name type="scientific">Nitratireductor pacificus pht-3B</name>
    <dbReference type="NCBI Taxonomy" id="391937"/>
    <lineage>
        <taxon>Bacteria</taxon>
        <taxon>Pseudomonadati</taxon>
        <taxon>Pseudomonadota</taxon>
        <taxon>Alphaproteobacteria</taxon>
        <taxon>Hyphomicrobiales</taxon>
        <taxon>Phyllobacteriaceae</taxon>
        <taxon>Nitratireductor</taxon>
    </lineage>
</organism>
<evidence type="ECO:0000256" key="5">
    <source>
        <dbReference type="ARBA" id="ARBA00022475"/>
    </source>
</evidence>
<keyword evidence="6 13" id="KW-0812">Transmembrane</keyword>
<evidence type="ECO:0000256" key="13">
    <source>
        <dbReference type="RuleBase" id="RU364091"/>
    </source>
</evidence>
<reference evidence="14 15" key="1">
    <citation type="journal article" date="2012" name="J. Bacteriol.">
        <title>Genome Sequence of Nitratireductor pacificus Type Strain pht-3B.</title>
        <authorList>
            <person name="Lai Q."/>
            <person name="Li G."/>
            <person name="Shao Z."/>
        </authorList>
    </citation>
    <scope>NUCLEOTIDE SEQUENCE [LARGE SCALE GENOMIC DNA]</scope>
    <source>
        <strain evidence="15">pht-3B</strain>
    </source>
</reference>
<feature type="transmembrane region" description="Helical" evidence="13">
    <location>
        <begin position="94"/>
        <end position="112"/>
    </location>
</feature>
<sequence length="364" mass="40706">MSEGADKESKTEEATEKKIRDSIDKGQLPFSKELPVFASFLAILAFTIFFAQDSAIRLGNFLSIFLERADGWKLETQADAIAIYELVFIEIGRAVGVVMLLLVVAGIAASVLQNVPRFVLDRVQPKLSRISLKQGWSRIFGAKGMVEFAKSLGKLLVAGGFLVLAMREAETRLLAGMITNPVEFTSIIRDIAVESLVVVTLVVAVIAVADLFWSRHQWRQDLRMTRQEVKDEFKQSEGDPIVKARLRSLARDRARQRMISAVPQATLVIANPTHFAIAMRYRRDEDAAPVVVAKGQDLIALKIKEIAIEHNIPVFEEPALARSMYKQVSVDNLIPSQFYKAVAELIRRIYRTGERPHSAGIHHE</sequence>
<keyword evidence="9 13" id="KW-1133">Transmembrane helix</keyword>
<evidence type="ECO:0000313" key="15">
    <source>
        <dbReference type="Proteomes" id="UP000006786"/>
    </source>
</evidence>
<evidence type="ECO:0000256" key="4">
    <source>
        <dbReference type="ARBA" id="ARBA00022448"/>
    </source>
</evidence>
<dbReference type="PANTHER" id="PTHR30531:SF12">
    <property type="entry name" value="FLAGELLAR BIOSYNTHETIC PROTEIN FLHB"/>
    <property type="match status" value="1"/>
</dbReference>
<evidence type="ECO:0000256" key="10">
    <source>
        <dbReference type="ARBA" id="ARBA00023136"/>
    </source>
</evidence>
<evidence type="ECO:0000256" key="9">
    <source>
        <dbReference type="ARBA" id="ARBA00022989"/>
    </source>
</evidence>
<keyword evidence="7 13" id="KW-1005">Bacterial flagellum biogenesis</keyword>
<dbReference type="Gene3D" id="3.40.1690.10">
    <property type="entry name" value="secretion proteins EscU"/>
    <property type="match status" value="1"/>
</dbReference>
<dbReference type="Pfam" id="PF01312">
    <property type="entry name" value="Bac_export_2"/>
    <property type="match status" value="1"/>
</dbReference>
<dbReference type="STRING" id="391937.NA2_14227"/>
<keyword evidence="5 13" id="KW-1003">Cell membrane</keyword>
<accession>K2M7C3</accession>
<dbReference type="GO" id="GO:0044780">
    <property type="term" value="P:bacterial-type flagellum assembly"/>
    <property type="evidence" value="ECO:0007669"/>
    <property type="project" value="InterPro"/>
</dbReference>
<evidence type="ECO:0000256" key="3">
    <source>
        <dbReference type="ARBA" id="ARBA00021622"/>
    </source>
</evidence>
<comment type="caution">
    <text evidence="13">Lacks conserved residue(s) required for the propagation of feature annotation.</text>
</comment>
<comment type="caution">
    <text evidence="14">The sequence shown here is derived from an EMBL/GenBank/DDBJ whole genome shotgun (WGS) entry which is preliminary data.</text>
</comment>
<name>K2M7C3_9HYPH</name>
<evidence type="ECO:0000313" key="14">
    <source>
        <dbReference type="EMBL" id="EKF18076.1"/>
    </source>
</evidence>
<keyword evidence="14" id="KW-0969">Cilium</keyword>
<comment type="similarity">
    <text evidence="2 13">Belongs to the type III secretion exporter family.</text>
</comment>
<keyword evidence="10 13" id="KW-0472">Membrane</keyword>
<dbReference type="Proteomes" id="UP000006786">
    <property type="component" value="Unassembled WGS sequence"/>
</dbReference>
<keyword evidence="15" id="KW-1185">Reference proteome</keyword>
<feature type="transmembrane region" description="Helical" evidence="13">
    <location>
        <begin position="34"/>
        <end position="51"/>
    </location>
</feature>
<evidence type="ECO:0000256" key="6">
    <source>
        <dbReference type="ARBA" id="ARBA00022692"/>
    </source>
</evidence>
<dbReference type="AlphaFoldDB" id="K2M7C3"/>
<comment type="function">
    <text evidence="12 13">Required for formation of the rod structure in the basal body of the flagellar apparatus. Together with FliI and FliH, may constitute the export apparatus of flagellin.</text>
</comment>
<dbReference type="RefSeq" id="WP_008597693.1">
    <property type="nucleotide sequence ID" value="NZ_AMRM01000016.1"/>
</dbReference>
<protein>
    <recommendedName>
        <fullName evidence="3 13">Flagellar biosynthetic protein FlhB</fullName>
    </recommendedName>
</protein>
<evidence type="ECO:0000256" key="2">
    <source>
        <dbReference type="ARBA" id="ARBA00010690"/>
    </source>
</evidence>
<dbReference type="OrthoDB" id="9807950at2"/>
<keyword evidence="14" id="KW-0966">Cell projection</keyword>
<dbReference type="SUPFAM" id="SSF160544">
    <property type="entry name" value="EscU C-terminal domain-like"/>
    <property type="match status" value="1"/>
</dbReference>
<keyword evidence="4 13" id="KW-0813">Transport</keyword>
<dbReference type="InterPro" id="IPR006136">
    <property type="entry name" value="FlhB"/>
</dbReference>
<evidence type="ECO:0000256" key="1">
    <source>
        <dbReference type="ARBA" id="ARBA00004651"/>
    </source>
</evidence>
<dbReference type="InterPro" id="IPR029025">
    <property type="entry name" value="T3SS_substrate_exporter_C"/>
</dbReference>
<dbReference type="NCBIfam" id="TIGR00328">
    <property type="entry name" value="flhB"/>
    <property type="match status" value="1"/>
</dbReference>